<protein>
    <recommendedName>
        <fullName evidence="3">Tubulin-specific chaperone A</fullName>
    </recommendedName>
</protein>
<evidence type="ECO:0000313" key="4">
    <source>
        <dbReference type="EMBL" id="OAX36751.1"/>
    </source>
</evidence>
<dbReference type="STRING" id="1314800.A0A1B7MW11"/>
<dbReference type="GO" id="GO:0048487">
    <property type="term" value="F:beta-tubulin binding"/>
    <property type="evidence" value="ECO:0007669"/>
    <property type="project" value="InterPro"/>
</dbReference>
<evidence type="ECO:0000256" key="2">
    <source>
        <dbReference type="ARBA" id="ARBA00023186"/>
    </source>
</evidence>
<comment type="subcellular location">
    <subcellularLocation>
        <location evidence="3">Cytoplasm</location>
        <location evidence="3">Cytoskeleton</location>
    </subcellularLocation>
</comment>
<dbReference type="Proteomes" id="UP000092154">
    <property type="component" value="Unassembled WGS sequence"/>
</dbReference>
<dbReference type="AlphaFoldDB" id="A0A1B7MW11"/>
<keyword evidence="2 3" id="KW-0143">Chaperone</keyword>
<dbReference type="EMBL" id="KV448396">
    <property type="protein sequence ID" value="OAX36751.1"/>
    <property type="molecule type" value="Genomic_DNA"/>
</dbReference>
<dbReference type="Gene3D" id="1.20.58.90">
    <property type="match status" value="1"/>
</dbReference>
<proteinExistence type="inferred from homology"/>
<name>A0A1B7MW11_9AGAM</name>
<gene>
    <name evidence="4" type="ORF">K503DRAFT_801785</name>
</gene>
<keyword evidence="3" id="KW-0206">Cytoskeleton</keyword>
<keyword evidence="3" id="KW-0493">Microtubule</keyword>
<comment type="subunit">
    <text evidence="3">Supercomplex made of cofactors A to E. Cofactors A and D function by capturing and stabilizing tubulin in a quasi-native conformation. Cofactor E binds to the cofactor D-tubulin complex; interaction with cofactor C then causes the release of tubulin polypeptides that are committed to the native state.</text>
</comment>
<dbReference type="GO" id="GO:0007021">
    <property type="term" value="P:tubulin complex assembly"/>
    <property type="evidence" value="ECO:0007669"/>
    <property type="project" value="UniProtKB-UniRule"/>
</dbReference>
<keyword evidence="5" id="KW-1185">Reference proteome</keyword>
<dbReference type="GO" id="GO:0005874">
    <property type="term" value="C:microtubule"/>
    <property type="evidence" value="ECO:0007669"/>
    <property type="project" value="UniProtKB-KW"/>
</dbReference>
<dbReference type="OrthoDB" id="296187at2759"/>
<dbReference type="Pfam" id="PF02970">
    <property type="entry name" value="TBCA"/>
    <property type="match status" value="1"/>
</dbReference>
<dbReference type="GO" id="GO:0005829">
    <property type="term" value="C:cytosol"/>
    <property type="evidence" value="ECO:0007669"/>
    <property type="project" value="TreeGrafter"/>
</dbReference>
<dbReference type="GO" id="GO:0007023">
    <property type="term" value="P:post-chaperonin tubulin folding pathway"/>
    <property type="evidence" value="ECO:0007669"/>
    <property type="project" value="UniProtKB-UniRule"/>
</dbReference>
<keyword evidence="3" id="KW-0963">Cytoplasm</keyword>
<organism evidence="4 5">
    <name type="scientific">Rhizopogon vinicolor AM-OR11-026</name>
    <dbReference type="NCBI Taxonomy" id="1314800"/>
    <lineage>
        <taxon>Eukaryota</taxon>
        <taxon>Fungi</taxon>
        <taxon>Dikarya</taxon>
        <taxon>Basidiomycota</taxon>
        <taxon>Agaricomycotina</taxon>
        <taxon>Agaricomycetes</taxon>
        <taxon>Agaricomycetidae</taxon>
        <taxon>Boletales</taxon>
        <taxon>Suillineae</taxon>
        <taxon>Rhizopogonaceae</taxon>
        <taxon>Rhizopogon</taxon>
    </lineage>
</organism>
<reference evidence="4 5" key="1">
    <citation type="submission" date="2016-06" db="EMBL/GenBank/DDBJ databases">
        <title>Comparative genomics of the ectomycorrhizal sister species Rhizopogon vinicolor and Rhizopogon vesiculosus (Basidiomycota: Boletales) reveals a divergence of the mating type B locus.</title>
        <authorList>
            <consortium name="DOE Joint Genome Institute"/>
            <person name="Mujic A.B."/>
            <person name="Kuo A."/>
            <person name="Tritt A."/>
            <person name="Lipzen A."/>
            <person name="Chen C."/>
            <person name="Johnson J."/>
            <person name="Sharma A."/>
            <person name="Barry K."/>
            <person name="Grigoriev I.V."/>
            <person name="Spatafora J.W."/>
        </authorList>
    </citation>
    <scope>NUCLEOTIDE SEQUENCE [LARGE SCALE GENOMIC DNA]</scope>
    <source>
        <strain evidence="4 5">AM-OR11-026</strain>
    </source>
</reference>
<dbReference type="SUPFAM" id="SSF46988">
    <property type="entry name" value="Tubulin chaperone cofactor A"/>
    <property type="match status" value="1"/>
</dbReference>
<evidence type="ECO:0000256" key="3">
    <source>
        <dbReference type="RuleBase" id="RU364030"/>
    </source>
</evidence>
<dbReference type="InterPro" id="IPR004226">
    <property type="entry name" value="TBCA"/>
</dbReference>
<comment type="similarity">
    <text evidence="1 3">Belongs to the TBCA family.</text>
</comment>
<dbReference type="PANTHER" id="PTHR21500:SF0">
    <property type="entry name" value="TUBULIN-SPECIFIC CHAPERONE A"/>
    <property type="match status" value="1"/>
</dbReference>
<dbReference type="PANTHER" id="PTHR21500">
    <property type="entry name" value="TUBULIN-SPECIFIC CHAPERONE A"/>
    <property type="match status" value="1"/>
</dbReference>
<evidence type="ECO:0000313" key="5">
    <source>
        <dbReference type="Proteomes" id="UP000092154"/>
    </source>
</evidence>
<dbReference type="InParanoid" id="A0A1B7MW11"/>
<dbReference type="InterPro" id="IPR036126">
    <property type="entry name" value="TBCA_sf"/>
</dbReference>
<evidence type="ECO:0000256" key="1">
    <source>
        <dbReference type="ARBA" id="ARBA00006806"/>
    </source>
</evidence>
<sequence length="102" mass="12080">MSDKPAIHRQLNIKSGVAKRLLKEHILYAKEAEEQQRKVDKLIADNAEEWDTKSALYADQRRILEESHRMIKDSDNRLGKAVQDLRELVVRLFFTPLYRHRP</sequence>
<accession>A0A1B7MW11</accession>